<dbReference type="AlphaFoldDB" id="A0A9Q0N0E2"/>
<protein>
    <submittedName>
        <fullName evidence="1">Uncharacterized protein</fullName>
    </submittedName>
</protein>
<dbReference type="Proteomes" id="UP001151699">
    <property type="component" value="Chromosome B"/>
</dbReference>
<dbReference type="EMBL" id="WJQU01000002">
    <property type="protein sequence ID" value="KAJ6641315.1"/>
    <property type="molecule type" value="Genomic_DNA"/>
</dbReference>
<gene>
    <name evidence="1" type="ORF">Bhyg_06251</name>
</gene>
<evidence type="ECO:0000313" key="2">
    <source>
        <dbReference type="Proteomes" id="UP001151699"/>
    </source>
</evidence>
<proteinExistence type="predicted"/>
<name>A0A9Q0N0E2_9DIPT</name>
<keyword evidence="2" id="KW-1185">Reference proteome</keyword>
<comment type="caution">
    <text evidence="1">The sequence shown here is derived from an EMBL/GenBank/DDBJ whole genome shotgun (WGS) entry which is preliminary data.</text>
</comment>
<sequence>MSSDPKHPRPKIGKSLLENLQDGNTVDVLIVFKTRERKNTEVDPGEDIDREEMSEKYMAEAVQILEKENGRLPFSWEALYEINMIFVSGAYLKLIESIAAIDNVAYIEEDEIRQVPECKPKFWSRFKSYWR</sequence>
<reference evidence="1" key="1">
    <citation type="submission" date="2022-07" db="EMBL/GenBank/DDBJ databases">
        <authorList>
            <person name="Trinca V."/>
            <person name="Uliana J.V.C."/>
            <person name="Torres T.T."/>
            <person name="Ward R.J."/>
            <person name="Monesi N."/>
        </authorList>
    </citation>
    <scope>NUCLEOTIDE SEQUENCE</scope>
    <source>
        <strain evidence="1">HSMRA1968</strain>
        <tissue evidence="1">Whole embryos</tissue>
    </source>
</reference>
<accession>A0A9Q0N0E2</accession>
<evidence type="ECO:0000313" key="1">
    <source>
        <dbReference type="EMBL" id="KAJ6641315.1"/>
    </source>
</evidence>
<organism evidence="1 2">
    <name type="scientific">Pseudolycoriella hygida</name>
    <dbReference type="NCBI Taxonomy" id="35572"/>
    <lineage>
        <taxon>Eukaryota</taxon>
        <taxon>Metazoa</taxon>
        <taxon>Ecdysozoa</taxon>
        <taxon>Arthropoda</taxon>
        <taxon>Hexapoda</taxon>
        <taxon>Insecta</taxon>
        <taxon>Pterygota</taxon>
        <taxon>Neoptera</taxon>
        <taxon>Endopterygota</taxon>
        <taxon>Diptera</taxon>
        <taxon>Nematocera</taxon>
        <taxon>Sciaroidea</taxon>
        <taxon>Sciaridae</taxon>
        <taxon>Pseudolycoriella</taxon>
    </lineage>
</organism>